<accession>A0AA97NPF5</accession>
<name>A0AA97NPF5_PYRO3</name>
<dbReference type="AlphaFoldDB" id="A0AA97NPF5"/>
<gene>
    <name evidence="1" type="ORF">OOU_Y34scaffold00833g2</name>
</gene>
<dbReference type="EMBL" id="JH793233">
    <property type="protein sequence ID" value="ELQ33965.1"/>
    <property type="molecule type" value="Genomic_DNA"/>
</dbReference>
<evidence type="ECO:0000313" key="1">
    <source>
        <dbReference type="EMBL" id="ELQ33965.1"/>
    </source>
</evidence>
<reference evidence="1" key="1">
    <citation type="journal article" date="2012" name="PLoS Genet.">
        <title>Comparative analysis of the genomes of two field isolates of the rice blast fungus Magnaporthe oryzae.</title>
        <authorList>
            <person name="Xue M."/>
            <person name="Yang J."/>
            <person name="Li Z."/>
            <person name="Hu S."/>
            <person name="Yao N."/>
            <person name="Dean R.A."/>
            <person name="Zhao W."/>
            <person name="Shen M."/>
            <person name="Zhang H."/>
            <person name="Li C."/>
            <person name="Liu L."/>
            <person name="Cao L."/>
            <person name="Xu X."/>
            <person name="Xing Y."/>
            <person name="Hsiang T."/>
            <person name="Zhang Z."/>
            <person name="Xu J.R."/>
            <person name="Peng Y.L."/>
        </authorList>
    </citation>
    <scope>NUCLEOTIDE SEQUENCE</scope>
    <source>
        <strain evidence="1">Y34</strain>
    </source>
</reference>
<proteinExistence type="predicted"/>
<sequence>MDFTTKPLMQLRMLQATKLNLGIRDNDIGSFVHKEITQRHSRSSSQLWCQVCGNWEDNKYVIIIYQKLSPNPGKQDKPTIPQSQASSIPAVIAQPPIAKIPSPCTDVGVGLREISKTPRVQSVNLYYDTFSHAHS</sequence>
<dbReference type="Proteomes" id="UP000011086">
    <property type="component" value="Unassembled WGS sequence"/>
</dbReference>
<organism evidence="1">
    <name type="scientific">Pyricularia oryzae (strain Y34)</name>
    <name type="common">Rice blast fungus</name>
    <name type="synonym">Magnaporthe oryzae</name>
    <dbReference type="NCBI Taxonomy" id="1143189"/>
    <lineage>
        <taxon>Eukaryota</taxon>
        <taxon>Fungi</taxon>
        <taxon>Dikarya</taxon>
        <taxon>Ascomycota</taxon>
        <taxon>Pezizomycotina</taxon>
        <taxon>Sordariomycetes</taxon>
        <taxon>Sordariomycetidae</taxon>
        <taxon>Magnaporthales</taxon>
        <taxon>Pyriculariaceae</taxon>
        <taxon>Pyricularia</taxon>
    </lineage>
</organism>
<protein>
    <submittedName>
        <fullName evidence="1">Uncharacterized protein</fullName>
    </submittedName>
</protein>